<dbReference type="Proteomes" id="UP001054252">
    <property type="component" value="Unassembled WGS sequence"/>
</dbReference>
<accession>A0AAV5HMG5</accession>
<evidence type="ECO:0000313" key="3">
    <source>
        <dbReference type="Proteomes" id="UP001054252"/>
    </source>
</evidence>
<proteinExistence type="predicted"/>
<feature type="region of interest" description="Disordered" evidence="1">
    <location>
        <begin position="42"/>
        <end position="68"/>
    </location>
</feature>
<evidence type="ECO:0000256" key="1">
    <source>
        <dbReference type="SAM" id="MobiDB-lite"/>
    </source>
</evidence>
<comment type="caution">
    <text evidence="2">The sequence shown here is derived from an EMBL/GenBank/DDBJ whole genome shotgun (WGS) entry which is preliminary data.</text>
</comment>
<name>A0AAV5HMG5_9ROSI</name>
<reference evidence="2 3" key="1">
    <citation type="journal article" date="2021" name="Commun. Biol.">
        <title>The genome of Shorea leprosula (Dipterocarpaceae) highlights the ecological relevance of drought in aseasonal tropical rainforests.</title>
        <authorList>
            <person name="Ng K.K.S."/>
            <person name="Kobayashi M.J."/>
            <person name="Fawcett J.A."/>
            <person name="Hatakeyama M."/>
            <person name="Paape T."/>
            <person name="Ng C.H."/>
            <person name="Ang C.C."/>
            <person name="Tnah L.H."/>
            <person name="Lee C.T."/>
            <person name="Nishiyama T."/>
            <person name="Sese J."/>
            <person name="O'Brien M.J."/>
            <person name="Copetti D."/>
            <person name="Mohd Noor M.I."/>
            <person name="Ong R.C."/>
            <person name="Putra M."/>
            <person name="Sireger I.Z."/>
            <person name="Indrioko S."/>
            <person name="Kosugi Y."/>
            <person name="Izuno A."/>
            <person name="Isagi Y."/>
            <person name="Lee S.L."/>
            <person name="Shimizu K.K."/>
        </authorList>
    </citation>
    <scope>NUCLEOTIDE SEQUENCE [LARGE SCALE GENOMIC DNA]</scope>
    <source>
        <strain evidence="2">214</strain>
    </source>
</reference>
<organism evidence="2 3">
    <name type="scientific">Rubroshorea leprosula</name>
    <dbReference type="NCBI Taxonomy" id="152421"/>
    <lineage>
        <taxon>Eukaryota</taxon>
        <taxon>Viridiplantae</taxon>
        <taxon>Streptophyta</taxon>
        <taxon>Embryophyta</taxon>
        <taxon>Tracheophyta</taxon>
        <taxon>Spermatophyta</taxon>
        <taxon>Magnoliopsida</taxon>
        <taxon>eudicotyledons</taxon>
        <taxon>Gunneridae</taxon>
        <taxon>Pentapetalae</taxon>
        <taxon>rosids</taxon>
        <taxon>malvids</taxon>
        <taxon>Malvales</taxon>
        <taxon>Dipterocarpaceae</taxon>
        <taxon>Rubroshorea</taxon>
    </lineage>
</organism>
<evidence type="ECO:0000313" key="2">
    <source>
        <dbReference type="EMBL" id="GKU86953.1"/>
    </source>
</evidence>
<dbReference type="EMBL" id="BPVZ01000001">
    <property type="protein sequence ID" value="GKU86953.1"/>
    <property type="molecule type" value="Genomic_DNA"/>
</dbReference>
<gene>
    <name evidence="2" type="ORF">SLEP1_g1416</name>
</gene>
<sequence length="131" mass="14304">MEGFPDEYPIIRPDMVHDSHIFIISLVSRHASSRAQVKAIVAQGGSHDTHGRASTGTDTGACRSGQGRPQCMPCQQREECRHVDNARDYGVDTFAADWSGPELSRSCWARGNSTRQGSGWVCWAKPDLGSS</sequence>
<keyword evidence="3" id="KW-1185">Reference proteome</keyword>
<protein>
    <submittedName>
        <fullName evidence="2">Uncharacterized protein</fullName>
    </submittedName>
</protein>
<dbReference type="AlphaFoldDB" id="A0AAV5HMG5"/>